<gene>
    <name evidence="3" type="ORF">Pmani_037433</name>
</gene>
<evidence type="ECO:0000256" key="2">
    <source>
        <dbReference type="SAM" id="Phobius"/>
    </source>
</evidence>
<organism evidence="3 4">
    <name type="scientific">Petrolisthes manimaculis</name>
    <dbReference type="NCBI Taxonomy" id="1843537"/>
    <lineage>
        <taxon>Eukaryota</taxon>
        <taxon>Metazoa</taxon>
        <taxon>Ecdysozoa</taxon>
        <taxon>Arthropoda</taxon>
        <taxon>Crustacea</taxon>
        <taxon>Multicrustacea</taxon>
        <taxon>Malacostraca</taxon>
        <taxon>Eumalacostraca</taxon>
        <taxon>Eucarida</taxon>
        <taxon>Decapoda</taxon>
        <taxon>Pleocyemata</taxon>
        <taxon>Anomura</taxon>
        <taxon>Galatheoidea</taxon>
        <taxon>Porcellanidae</taxon>
        <taxon>Petrolisthes</taxon>
    </lineage>
</organism>
<name>A0AAE1TNB2_9EUCA</name>
<feature type="region of interest" description="Disordered" evidence="1">
    <location>
        <begin position="1"/>
        <end position="22"/>
    </location>
</feature>
<evidence type="ECO:0000313" key="3">
    <source>
        <dbReference type="EMBL" id="KAK4289609.1"/>
    </source>
</evidence>
<dbReference type="Proteomes" id="UP001292094">
    <property type="component" value="Unassembled WGS sequence"/>
</dbReference>
<accession>A0AAE1TNB2</accession>
<proteinExistence type="predicted"/>
<keyword evidence="2" id="KW-0812">Transmembrane</keyword>
<protein>
    <submittedName>
        <fullName evidence="3">Uncharacterized protein</fullName>
    </submittedName>
</protein>
<evidence type="ECO:0000313" key="4">
    <source>
        <dbReference type="Proteomes" id="UP001292094"/>
    </source>
</evidence>
<comment type="caution">
    <text evidence="3">The sequence shown here is derived from an EMBL/GenBank/DDBJ whole genome shotgun (WGS) entry which is preliminary data.</text>
</comment>
<evidence type="ECO:0000256" key="1">
    <source>
        <dbReference type="SAM" id="MobiDB-lite"/>
    </source>
</evidence>
<keyword evidence="2" id="KW-1133">Transmembrane helix</keyword>
<dbReference type="EMBL" id="JAWZYT010005788">
    <property type="protein sequence ID" value="KAK4289609.1"/>
    <property type="molecule type" value="Genomic_DNA"/>
</dbReference>
<dbReference type="AlphaFoldDB" id="A0AAE1TNB2"/>
<keyword evidence="4" id="KW-1185">Reference proteome</keyword>
<keyword evidence="2" id="KW-0472">Membrane</keyword>
<feature type="transmembrane region" description="Helical" evidence="2">
    <location>
        <begin position="65"/>
        <end position="87"/>
    </location>
</feature>
<sequence length="88" mass="10075">MYRNVKMPKARPPPDFADDFDVDSPDLDSPNSWYTIALSQKHRLRQHHHYQAGPRVSLSAHRGGWLADWLAGWVLGTSILMVVQPVIR</sequence>
<reference evidence="3" key="1">
    <citation type="submission" date="2023-11" db="EMBL/GenBank/DDBJ databases">
        <title>Genome assemblies of two species of porcelain crab, Petrolisthes cinctipes and Petrolisthes manimaculis (Anomura: Porcellanidae).</title>
        <authorList>
            <person name="Angst P."/>
        </authorList>
    </citation>
    <scope>NUCLEOTIDE SEQUENCE</scope>
    <source>
        <strain evidence="3">PB745_02</strain>
        <tissue evidence="3">Gill</tissue>
    </source>
</reference>